<evidence type="ECO:0008006" key="5">
    <source>
        <dbReference type="Google" id="ProtNLM"/>
    </source>
</evidence>
<keyword evidence="4" id="KW-1185">Reference proteome</keyword>
<feature type="region of interest" description="Disordered" evidence="1">
    <location>
        <begin position="140"/>
        <end position="168"/>
    </location>
</feature>
<sequence length="455" mass="51083">MVYSLTYRRPASSKVSIFSAGSGNSDDKKSYDAESTSGGSHLSHGIPDALSFERIISGGTCPPCTVREFLNYLKYIELAAENLQFYLWFRDYCKRFDALPDREKALARAWTLEQAEAEAHAQARKAKPAPEAAVIFKGTDFADGRRAPDGDLTPYGGDSTPNPQTPSVHSKFENVENSSEATLSEWQRSTTTATTLDPARAAEAAFESAGEKVQPFAIQPYREEITRIVAIYIAENGPRQLNLSSRERNVLLRALTYTTHPSAFREVIATIEWSLRRQAHPNFIRWTICNGNRPRVMFARGLGVFLIVAGIVIGILLDLSSVARGWRAFSALAFLIGISTMIAAYKGMCVVLHGMHHRHLRPWELFASDDEPQLQEIFKESPESLQGNSFEDEPWVAKYEKRNVVRKIFDREVWIEEPAMRQIQDTIFLQSLLGAFVITCLFEAVFIAVPKGKFF</sequence>
<feature type="transmembrane region" description="Helical" evidence="2">
    <location>
        <begin position="297"/>
        <end position="317"/>
    </location>
</feature>
<protein>
    <recommendedName>
        <fullName evidence="5">Regulator of G protein signaling superfamily</fullName>
    </recommendedName>
</protein>
<dbReference type="PANTHER" id="PTHR39466:SF1">
    <property type="entry name" value="RGS DOMAIN-CONTAINING PROTEIN"/>
    <property type="match status" value="1"/>
</dbReference>
<evidence type="ECO:0000256" key="1">
    <source>
        <dbReference type="SAM" id="MobiDB-lite"/>
    </source>
</evidence>
<keyword evidence="2" id="KW-0472">Membrane</keyword>
<feature type="region of interest" description="Disordered" evidence="1">
    <location>
        <begin position="19"/>
        <end position="43"/>
    </location>
</feature>
<dbReference type="EMBL" id="JBBPHU010000009">
    <property type="protein sequence ID" value="KAK7513729.1"/>
    <property type="molecule type" value="Genomic_DNA"/>
</dbReference>
<dbReference type="InterPro" id="IPR044926">
    <property type="entry name" value="RGS_subdomain_2"/>
</dbReference>
<evidence type="ECO:0000256" key="2">
    <source>
        <dbReference type="SAM" id="Phobius"/>
    </source>
</evidence>
<reference evidence="3 4" key="1">
    <citation type="submission" date="2024-04" db="EMBL/GenBank/DDBJ databases">
        <title>Phyllosticta paracitricarpa is synonymous to the EU quarantine fungus P. citricarpa based on phylogenomic analyses.</title>
        <authorList>
            <consortium name="Lawrence Berkeley National Laboratory"/>
            <person name="Van Ingen-Buijs V.A."/>
            <person name="Van Westerhoven A.C."/>
            <person name="Haridas S."/>
            <person name="Skiadas P."/>
            <person name="Martin F."/>
            <person name="Groenewald J.Z."/>
            <person name="Crous P.W."/>
            <person name="Seidl M.F."/>
        </authorList>
    </citation>
    <scope>NUCLEOTIDE SEQUENCE [LARGE SCALE GENOMIC DNA]</scope>
    <source>
        <strain evidence="3 4">CBS 123371</strain>
    </source>
</reference>
<dbReference type="SUPFAM" id="SSF48097">
    <property type="entry name" value="Regulator of G-protein signaling, RGS"/>
    <property type="match status" value="1"/>
</dbReference>
<accession>A0ABR1KFA9</accession>
<dbReference type="PANTHER" id="PTHR39466">
    <property type="entry name" value="RGS DOMAIN-CONTAINING PROTEIN"/>
    <property type="match status" value="1"/>
</dbReference>
<proteinExistence type="predicted"/>
<dbReference type="Gene3D" id="1.10.167.10">
    <property type="entry name" value="Regulator of G-protein Signalling 4, domain 2"/>
    <property type="match status" value="1"/>
</dbReference>
<gene>
    <name evidence="3" type="ORF">IWZ03DRAFT_395417</name>
</gene>
<feature type="transmembrane region" description="Helical" evidence="2">
    <location>
        <begin position="329"/>
        <end position="352"/>
    </location>
</feature>
<feature type="compositionally biased region" description="Basic and acidic residues" evidence="1">
    <location>
        <begin position="140"/>
        <end position="149"/>
    </location>
</feature>
<keyword evidence="2" id="KW-0812">Transmembrane</keyword>
<comment type="caution">
    <text evidence="3">The sequence shown here is derived from an EMBL/GenBank/DDBJ whole genome shotgun (WGS) entry which is preliminary data.</text>
</comment>
<name>A0ABR1KFA9_9PEZI</name>
<dbReference type="Proteomes" id="UP001363622">
    <property type="component" value="Unassembled WGS sequence"/>
</dbReference>
<feature type="transmembrane region" description="Helical" evidence="2">
    <location>
        <begin position="427"/>
        <end position="449"/>
    </location>
</feature>
<keyword evidence="2" id="KW-1133">Transmembrane helix</keyword>
<organism evidence="3 4">
    <name type="scientific">Phyllosticta citriasiana</name>
    <dbReference type="NCBI Taxonomy" id="595635"/>
    <lineage>
        <taxon>Eukaryota</taxon>
        <taxon>Fungi</taxon>
        <taxon>Dikarya</taxon>
        <taxon>Ascomycota</taxon>
        <taxon>Pezizomycotina</taxon>
        <taxon>Dothideomycetes</taxon>
        <taxon>Dothideomycetes incertae sedis</taxon>
        <taxon>Botryosphaeriales</taxon>
        <taxon>Phyllostictaceae</taxon>
        <taxon>Phyllosticta</taxon>
    </lineage>
</organism>
<dbReference type="InterPro" id="IPR036305">
    <property type="entry name" value="RGS_sf"/>
</dbReference>
<feature type="compositionally biased region" description="Polar residues" evidence="1">
    <location>
        <begin position="159"/>
        <end position="168"/>
    </location>
</feature>
<evidence type="ECO:0000313" key="3">
    <source>
        <dbReference type="EMBL" id="KAK7513729.1"/>
    </source>
</evidence>
<evidence type="ECO:0000313" key="4">
    <source>
        <dbReference type="Proteomes" id="UP001363622"/>
    </source>
</evidence>